<accession>A0AA35Q5H4</accession>
<keyword evidence="1" id="KW-1133">Transmembrane helix</keyword>
<sequence>MAIPLETWLSENILAAIGWAIAIAGLIFAAISLKPGFESQDLSKQALELAQWTARKDYIEQCQSAADSGTITPQCNEALAAILPPPPHVKFESPDNDKSLVSRAFSKCFDGYETDLSSATQGGPPVPLHILVMELLLVLPPVSVLIYLIWKINRKTLNRMDEETGS</sequence>
<keyword evidence="1" id="KW-0812">Transmembrane</keyword>
<feature type="transmembrane region" description="Helical" evidence="1">
    <location>
        <begin position="126"/>
        <end position="150"/>
    </location>
</feature>
<keyword evidence="1" id="KW-0472">Membrane</keyword>
<gene>
    <name evidence="2" type="ORF">CCHLO57077_00011251</name>
</gene>
<protein>
    <submittedName>
        <fullName evidence="2">Uncharacterized protein</fullName>
    </submittedName>
</protein>
<organism evidence="2 3">
    <name type="scientific">Clonostachys chloroleuca</name>
    <dbReference type="NCBI Taxonomy" id="1926264"/>
    <lineage>
        <taxon>Eukaryota</taxon>
        <taxon>Fungi</taxon>
        <taxon>Dikarya</taxon>
        <taxon>Ascomycota</taxon>
        <taxon>Pezizomycotina</taxon>
        <taxon>Sordariomycetes</taxon>
        <taxon>Hypocreomycetidae</taxon>
        <taxon>Hypocreales</taxon>
        <taxon>Bionectriaceae</taxon>
        <taxon>Clonostachys</taxon>
    </lineage>
</organism>
<feature type="non-terminal residue" evidence="2">
    <location>
        <position position="166"/>
    </location>
</feature>
<dbReference type="AlphaFoldDB" id="A0AA35Q5H4"/>
<proteinExistence type="predicted"/>
<name>A0AA35Q5H4_9HYPO</name>
<reference evidence="2" key="1">
    <citation type="submission" date="2023-01" db="EMBL/GenBank/DDBJ databases">
        <authorList>
            <person name="Piombo E."/>
        </authorList>
    </citation>
    <scope>NUCLEOTIDE SEQUENCE</scope>
</reference>
<feature type="transmembrane region" description="Helical" evidence="1">
    <location>
        <begin position="12"/>
        <end position="33"/>
    </location>
</feature>
<evidence type="ECO:0000313" key="2">
    <source>
        <dbReference type="EMBL" id="CAI6092265.1"/>
    </source>
</evidence>
<dbReference type="EMBL" id="CABFNP030001198">
    <property type="protein sequence ID" value="CAI6092265.1"/>
    <property type="molecule type" value="Genomic_DNA"/>
</dbReference>
<dbReference type="Proteomes" id="UP001160390">
    <property type="component" value="Unassembled WGS sequence"/>
</dbReference>
<comment type="caution">
    <text evidence="2">The sequence shown here is derived from an EMBL/GenBank/DDBJ whole genome shotgun (WGS) entry which is preliminary data.</text>
</comment>
<evidence type="ECO:0000313" key="3">
    <source>
        <dbReference type="Proteomes" id="UP001160390"/>
    </source>
</evidence>
<keyword evidence="3" id="KW-1185">Reference proteome</keyword>
<evidence type="ECO:0000256" key="1">
    <source>
        <dbReference type="SAM" id="Phobius"/>
    </source>
</evidence>